<sequence length="551" mass="57953">MTTRTTQAADTAHETEVLVAGGGLTGLSAAVFLAWHGVAVTVVERHPGTLVHPRARSINPRTAELLRQVGLDDVVGRADGYESQLPSVHMLRAETLAGPETSRVEQRPPAGARDGQRVSPASWGMIDQDRLEGVLRAHAEHLGATVRFGHELVSLDEDATGVRARVRDGDGRPYELRASYAIGADGHASRVREAAGIPLHGPGALSHIVSMVFDADLTGPLRGRHDPGQGAFIASCHLSTPAEGTVLFPHGRPHRWVFNTPMFPERGDTLGDFDDARCTGIIRAAIGVPGLPVTLVPQLPDGTKVLAYRIGAAVAGSFRSGRIFLAGDAAHVMPPTGAFGAGTGIQDAHNLAWKLAAVLRGRAGQDLLETYDTERRPVADFTLGQALLLMHQRGALPIPLPSGHRPAEYDAVVFGHRYRSSAVVADEGDDEDTGAVPPALLRGQPGTRAPHVPVPGSAPASSLDWFGRGFALLVPDGDGAWAAAARTLGDRDLLVHVLGEEGAELHGVSGSGAVLVRPDGFVAWRCHGSSEEPAQVLAGVLDRVGCRAPSM</sequence>
<keyword evidence="6" id="KW-0560">Oxidoreductase</keyword>
<evidence type="ECO:0000313" key="6">
    <source>
        <dbReference type="EMBL" id="NVK79144.1"/>
    </source>
</evidence>
<accession>A0A7Y7B511</accession>
<dbReference type="Pfam" id="PF21274">
    <property type="entry name" value="Rng_hyd_C"/>
    <property type="match status" value="1"/>
</dbReference>
<evidence type="ECO:0000259" key="5">
    <source>
        <dbReference type="Pfam" id="PF01494"/>
    </source>
</evidence>
<protein>
    <submittedName>
        <fullName evidence="6">FAD-dependent monooxygenase</fullName>
    </submittedName>
</protein>
<feature type="domain" description="FAD-binding" evidence="5">
    <location>
        <begin position="14"/>
        <end position="380"/>
    </location>
</feature>
<dbReference type="Pfam" id="PF01494">
    <property type="entry name" value="FAD_binding_3"/>
    <property type="match status" value="1"/>
</dbReference>
<dbReference type="SUPFAM" id="SSF51905">
    <property type="entry name" value="FAD/NAD(P)-binding domain"/>
    <property type="match status" value="1"/>
</dbReference>
<evidence type="ECO:0000313" key="7">
    <source>
        <dbReference type="Proteomes" id="UP000587462"/>
    </source>
</evidence>
<keyword evidence="2" id="KW-0285">Flavoprotein</keyword>
<comment type="caution">
    <text evidence="6">The sequence shown here is derived from an EMBL/GenBank/DDBJ whole genome shotgun (WGS) entry which is preliminary data.</text>
</comment>
<evidence type="ECO:0000256" key="2">
    <source>
        <dbReference type="ARBA" id="ARBA00022630"/>
    </source>
</evidence>
<dbReference type="RefSeq" id="WP_171081927.1">
    <property type="nucleotide sequence ID" value="NZ_BNBU01000004.1"/>
</dbReference>
<dbReference type="Gene3D" id="3.30.9.10">
    <property type="entry name" value="D-Amino Acid Oxidase, subunit A, domain 2"/>
    <property type="match status" value="1"/>
</dbReference>
<keyword evidence="3" id="KW-0274">FAD</keyword>
<dbReference type="Proteomes" id="UP000587462">
    <property type="component" value="Unassembled WGS sequence"/>
</dbReference>
<name>A0A7Y7B511_STRMO</name>
<dbReference type="PRINTS" id="PR00420">
    <property type="entry name" value="RNGMNOXGNASE"/>
</dbReference>
<dbReference type="Gene3D" id="3.50.50.60">
    <property type="entry name" value="FAD/NAD(P)-binding domain"/>
    <property type="match status" value="1"/>
</dbReference>
<keyword evidence="6" id="KW-0503">Monooxygenase</keyword>
<dbReference type="PANTHER" id="PTHR43004:SF19">
    <property type="entry name" value="BINDING MONOOXYGENASE, PUTATIVE (JCVI)-RELATED"/>
    <property type="match status" value="1"/>
</dbReference>
<organism evidence="6 7">
    <name type="scientific">Streptomyces morookaense</name>
    <name type="common">Streptoverticillium morookaense</name>
    <dbReference type="NCBI Taxonomy" id="1970"/>
    <lineage>
        <taxon>Bacteria</taxon>
        <taxon>Bacillati</taxon>
        <taxon>Actinomycetota</taxon>
        <taxon>Actinomycetes</taxon>
        <taxon>Kitasatosporales</taxon>
        <taxon>Streptomycetaceae</taxon>
        <taxon>Streptomyces</taxon>
    </lineage>
</organism>
<reference evidence="6 7" key="1">
    <citation type="submission" date="2020-04" db="EMBL/GenBank/DDBJ databases">
        <title>Draft Genome Sequence of Streptomyces morookaense DSM 40503, an 8-azaguanine-producing strain.</title>
        <authorList>
            <person name="Qi J."/>
            <person name="Gao J.-M."/>
        </authorList>
    </citation>
    <scope>NUCLEOTIDE SEQUENCE [LARGE SCALE GENOMIC DNA]</scope>
    <source>
        <strain evidence="6 7">DSM 40503</strain>
    </source>
</reference>
<evidence type="ECO:0000256" key="1">
    <source>
        <dbReference type="ARBA" id="ARBA00001974"/>
    </source>
</evidence>
<keyword evidence="7" id="KW-1185">Reference proteome</keyword>
<dbReference type="EMBL" id="JABBXF010000033">
    <property type="protein sequence ID" value="NVK79144.1"/>
    <property type="molecule type" value="Genomic_DNA"/>
</dbReference>
<evidence type="ECO:0000256" key="3">
    <source>
        <dbReference type="ARBA" id="ARBA00022827"/>
    </source>
</evidence>
<dbReference type="PANTHER" id="PTHR43004">
    <property type="entry name" value="TRK SYSTEM POTASSIUM UPTAKE PROTEIN"/>
    <property type="match status" value="1"/>
</dbReference>
<dbReference type="InterPro" id="IPR002938">
    <property type="entry name" value="FAD-bd"/>
</dbReference>
<dbReference type="InterPro" id="IPR050641">
    <property type="entry name" value="RIFMO-like"/>
</dbReference>
<dbReference type="InterPro" id="IPR036188">
    <property type="entry name" value="FAD/NAD-bd_sf"/>
</dbReference>
<dbReference type="Gene3D" id="3.40.30.120">
    <property type="match status" value="1"/>
</dbReference>
<proteinExistence type="predicted"/>
<dbReference type="GO" id="GO:0071949">
    <property type="term" value="F:FAD binding"/>
    <property type="evidence" value="ECO:0007669"/>
    <property type="project" value="InterPro"/>
</dbReference>
<dbReference type="AlphaFoldDB" id="A0A7Y7B511"/>
<comment type="cofactor">
    <cofactor evidence="1">
        <name>FAD</name>
        <dbReference type="ChEBI" id="CHEBI:57692"/>
    </cofactor>
</comment>
<feature type="region of interest" description="Disordered" evidence="4">
    <location>
        <begin position="97"/>
        <end position="119"/>
    </location>
</feature>
<dbReference type="GO" id="GO:0016709">
    <property type="term" value="F:oxidoreductase activity, acting on paired donors, with incorporation or reduction of molecular oxygen, NAD(P)H as one donor, and incorporation of one atom of oxygen"/>
    <property type="evidence" value="ECO:0007669"/>
    <property type="project" value="UniProtKB-ARBA"/>
</dbReference>
<gene>
    <name evidence="6" type="ORF">HG542_15905</name>
</gene>
<evidence type="ECO:0000256" key="4">
    <source>
        <dbReference type="SAM" id="MobiDB-lite"/>
    </source>
</evidence>